<keyword evidence="1" id="KW-0479">Metal-binding</keyword>
<keyword evidence="1" id="KW-0862">Zinc</keyword>
<dbReference type="GO" id="GO:0008270">
    <property type="term" value="F:zinc ion binding"/>
    <property type="evidence" value="ECO:0007669"/>
    <property type="project" value="UniProtKB-KW"/>
</dbReference>
<dbReference type="InterPro" id="IPR001841">
    <property type="entry name" value="Znf_RING"/>
</dbReference>
<keyword evidence="4" id="KW-1185">Reference proteome</keyword>
<accession>S7W4T3</accession>
<evidence type="ECO:0000259" key="2">
    <source>
        <dbReference type="PROSITE" id="PS50089"/>
    </source>
</evidence>
<gene>
    <name evidence="3" type="ORF">SLOPH_696</name>
</gene>
<organism evidence="3 4">
    <name type="scientific">Spraguea lophii (strain 42_110)</name>
    <name type="common">Microsporidian parasite</name>
    <dbReference type="NCBI Taxonomy" id="1358809"/>
    <lineage>
        <taxon>Eukaryota</taxon>
        <taxon>Fungi</taxon>
        <taxon>Fungi incertae sedis</taxon>
        <taxon>Microsporidia</taxon>
        <taxon>Spragueidae</taxon>
        <taxon>Spraguea</taxon>
    </lineage>
</organism>
<dbReference type="EMBL" id="ATCN01001292">
    <property type="protein sequence ID" value="EPR77765.1"/>
    <property type="molecule type" value="Genomic_DNA"/>
</dbReference>
<evidence type="ECO:0000313" key="3">
    <source>
        <dbReference type="EMBL" id="EPR77765.1"/>
    </source>
</evidence>
<name>S7W4T3_SPRLO</name>
<dbReference type="Proteomes" id="UP000014978">
    <property type="component" value="Unassembled WGS sequence"/>
</dbReference>
<reference evidence="4" key="1">
    <citation type="journal article" date="2013" name="PLoS Genet.">
        <title>The genome of Spraguea lophii and the basis of host-microsporidian interactions.</title>
        <authorList>
            <person name="Campbell S.E."/>
            <person name="Williams T.A."/>
            <person name="Yousuf A."/>
            <person name="Soanes D.M."/>
            <person name="Paszkiewicz K.H."/>
            <person name="Williams B.A.P."/>
        </authorList>
    </citation>
    <scope>NUCLEOTIDE SEQUENCE [LARGE SCALE GENOMIC DNA]</scope>
    <source>
        <strain evidence="4">42_110</strain>
    </source>
</reference>
<dbReference type="VEuPathDB" id="MicrosporidiaDB:SLOPH_696"/>
<sequence>MLSFVLILPCILSSQFHTIVYRGFWTNAALKEDAPTNYDQHKECISTSPEALTKLMTFIEDSLKKVDEKMLEIENPDGRAAHLADRYITVLYDARKFMTKHIPKTLIPYIKESYLEELYEKFIVRCKIVYVWIDRFHGMEQYDLDIDSPIETKVFEVTELLKEVQPDFTAVLLYSFITLSCNAEFHRKIHLENDEDGEWIEEDCALCQKPILPNNYVFSLLCRHQLHIECLKTDFSKNNTKACFNCNKNFWDGLN</sequence>
<dbReference type="PROSITE" id="PS50089">
    <property type="entry name" value="ZF_RING_2"/>
    <property type="match status" value="1"/>
</dbReference>
<evidence type="ECO:0000256" key="1">
    <source>
        <dbReference type="PROSITE-ProRule" id="PRU00175"/>
    </source>
</evidence>
<dbReference type="SUPFAM" id="SSF57850">
    <property type="entry name" value="RING/U-box"/>
    <property type="match status" value="1"/>
</dbReference>
<dbReference type="AlphaFoldDB" id="S7W4T3"/>
<dbReference type="OrthoDB" id="8062037at2759"/>
<keyword evidence="1" id="KW-0863">Zinc-finger</keyword>
<comment type="caution">
    <text evidence="3">The sequence shown here is derived from an EMBL/GenBank/DDBJ whole genome shotgun (WGS) entry which is preliminary data.</text>
</comment>
<evidence type="ECO:0000313" key="4">
    <source>
        <dbReference type="Proteomes" id="UP000014978"/>
    </source>
</evidence>
<feature type="domain" description="RING-type" evidence="2">
    <location>
        <begin position="204"/>
        <end position="247"/>
    </location>
</feature>
<dbReference type="HOGENOM" id="CLU_950519_0_0_1"/>
<protein>
    <recommendedName>
        <fullName evidence="2">RING-type domain-containing protein</fullName>
    </recommendedName>
</protein>
<proteinExistence type="predicted"/>
<dbReference type="InParanoid" id="S7W4T3"/>